<dbReference type="PANTHER" id="PTHR12499">
    <property type="entry name" value="OPTIC ATROPHY 3 PROTEIN OPA3"/>
    <property type="match status" value="1"/>
</dbReference>
<organism evidence="5">
    <name type="scientific">Timema bartmani</name>
    <dbReference type="NCBI Taxonomy" id="61472"/>
    <lineage>
        <taxon>Eukaryota</taxon>
        <taxon>Metazoa</taxon>
        <taxon>Ecdysozoa</taxon>
        <taxon>Arthropoda</taxon>
        <taxon>Hexapoda</taxon>
        <taxon>Insecta</taxon>
        <taxon>Pterygota</taxon>
        <taxon>Neoptera</taxon>
        <taxon>Polyneoptera</taxon>
        <taxon>Phasmatodea</taxon>
        <taxon>Timematodea</taxon>
        <taxon>Timematoidea</taxon>
        <taxon>Timematidae</taxon>
        <taxon>Timema</taxon>
    </lineage>
</organism>
<protein>
    <recommendedName>
        <fullName evidence="6">OPA3-like protein</fullName>
    </recommendedName>
</protein>
<dbReference type="GO" id="GO:0005739">
    <property type="term" value="C:mitochondrion"/>
    <property type="evidence" value="ECO:0007669"/>
    <property type="project" value="TreeGrafter"/>
</dbReference>
<dbReference type="GO" id="GO:0019216">
    <property type="term" value="P:regulation of lipid metabolic process"/>
    <property type="evidence" value="ECO:0007669"/>
    <property type="project" value="TreeGrafter"/>
</dbReference>
<evidence type="ECO:0000256" key="3">
    <source>
        <dbReference type="SAM" id="MobiDB-lite"/>
    </source>
</evidence>
<feature type="transmembrane region" description="Helical" evidence="4">
    <location>
        <begin position="111"/>
        <end position="130"/>
    </location>
</feature>
<dbReference type="InterPro" id="IPR010754">
    <property type="entry name" value="OPA3-like"/>
</dbReference>
<dbReference type="EMBL" id="OD565168">
    <property type="protein sequence ID" value="CAD7441031.1"/>
    <property type="molecule type" value="Genomic_DNA"/>
</dbReference>
<reference evidence="5" key="1">
    <citation type="submission" date="2020-11" db="EMBL/GenBank/DDBJ databases">
        <authorList>
            <person name="Tran Van P."/>
        </authorList>
    </citation>
    <scope>NUCLEOTIDE SEQUENCE</scope>
</reference>
<feature type="compositionally biased region" description="Low complexity" evidence="3">
    <location>
        <begin position="294"/>
        <end position="307"/>
    </location>
</feature>
<keyword evidence="4" id="KW-0812">Transmembrane</keyword>
<evidence type="ECO:0000256" key="1">
    <source>
        <dbReference type="ARBA" id="ARBA00007584"/>
    </source>
</evidence>
<dbReference type="Pfam" id="PF07047">
    <property type="entry name" value="OPA3"/>
    <property type="match status" value="1"/>
</dbReference>
<keyword evidence="4" id="KW-1133">Transmembrane helix</keyword>
<comment type="similarity">
    <text evidence="1">Belongs to the OPA3 family.</text>
</comment>
<accession>A0A7R9ETC9</accession>
<evidence type="ECO:0000256" key="2">
    <source>
        <dbReference type="ARBA" id="ARBA00023054"/>
    </source>
</evidence>
<feature type="region of interest" description="Disordered" evidence="3">
    <location>
        <begin position="269"/>
        <end position="312"/>
    </location>
</feature>
<dbReference type="AlphaFoldDB" id="A0A7R9ETC9"/>
<keyword evidence="2" id="KW-0175">Coiled coil</keyword>
<evidence type="ECO:0000313" key="5">
    <source>
        <dbReference type="EMBL" id="CAD7441031.1"/>
    </source>
</evidence>
<keyword evidence="4" id="KW-0472">Membrane</keyword>
<proteinExistence type="inferred from homology"/>
<name>A0A7R9ETC9_9NEOP</name>
<sequence length="334" mass="37273">MNSTVPHLFFTCFVPYYLSGTNAFSYSDWYITVHGPAVTSPAKTRYAIDPHLERTNLVENGVTDQRTPSTLHVIYGGSVDSLERTELFHNLINVYSGGKEDMRRFIVDVELFSPLFFSPFIMVVGAFPIAKLGTLLLRQISKPIANIAKEKAKQIYNWCEIKSKMWIMNLGKPVSVPSLNEAMAIELGANLLGEGIIFVVAAGVIFLEYARSSRKEAAKEKALQDELSTLSYTIQELYFQTEKQDAQIRELLRAVSELQGSVVQKPWSKIRKNSDPFGDPLATPSLPTTPAPSLPSSQGPLQQPSLSVTQDEMPKASFLVEALNYIERDVKGYR</sequence>
<gene>
    <name evidence="5" type="ORF">TBIB3V08_LOCUS3505</name>
</gene>
<evidence type="ECO:0000256" key="4">
    <source>
        <dbReference type="SAM" id="Phobius"/>
    </source>
</evidence>
<feature type="transmembrane region" description="Helical" evidence="4">
    <location>
        <begin position="187"/>
        <end position="207"/>
    </location>
</feature>
<dbReference type="PANTHER" id="PTHR12499:SF0">
    <property type="entry name" value="OPTIC ATROPHY 3 PROTEIN"/>
    <property type="match status" value="1"/>
</dbReference>
<evidence type="ECO:0008006" key="6">
    <source>
        <dbReference type="Google" id="ProtNLM"/>
    </source>
</evidence>